<keyword evidence="1" id="KW-0472">Membrane</keyword>
<gene>
    <name evidence="2" type="ORF">SAMN04488123_101135</name>
</gene>
<evidence type="ECO:0000256" key="1">
    <source>
        <dbReference type="SAM" id="Phobius"/>
    </source>
</evidence>
<dbReference type="InterPro" id="IPR014231">
    <property type="entry name" value="Spore_YpjB"/>
</dbReference>
<proteinExistence type="predicted"/>
<reference evidence="2 3" key="1">
    <citation type="submission" date="2016-10" db="EMBL/GenBank/DDBJ databases">
        <authorList>
            <person name="de Groot N.N."/>
        </authorList>
    </citation>
    <scope>NUCLEOTIDE SEQUENCE [LARGE SCALE GENOMIC DNA]</scope>
    <source>
        <strain evidence="2 3">DSM 21771</strain>
    </source>
</reference>
<keyword evidence="3" id="KW-1185">Reference proteome</keyword>
<evidence type="ECO:0000313" key="3">
    <source>
        <dbReference type="Proteomes" id="UP000198853"/>
    </source>
</evidence>
<dbReference type="Proteomes" id="UP000198853">
    <property type="component" value="Unassembled WGS sequence"/>
</dbReference>
<keyword evidence="1" id="KW-1133">Transmembrane helix</keyword>
<evidence type="ECO:0000313" key="2">
    <source>
        <dbReference type="EMBL" id="SDI28380.1"/>
    </source>
</evidence>
<dbReference type="RefSeq" id="WP_090395627.1">
    <property type="nucleotide sequence ID" value="NZ_FNEN01000001.1"/>
</dbReference>
<accession>A0A1G8JCM3</accession>
<dbReference type="EMBL" id="FNEN01000001">
    <property type="protein sequence ID" value="SDI28380.1"/>
    <property type="molecule type" value="Genomic_DNA"/>
</dbReference>
<organism evidence="2 3">
    <name type="scientific">Natribacillus halophilus</name>
    <dbReference type="NCBI Taxonomy" id="549003"/>
    <lineage>
        <taxon>Bacteria</taxon>
        <taxon>Bacillati</taxon>
        <taxon>Bacillota</taxon>
        <taxon>Bacilli</taxon>
        <taxon>Bacillales</taxon>
        <taxon>Bacillaceae</taxon>
        <taxon>Natribacillus</taxon>
    </lineage>
</organism>
<sequence length="259" mass="30115">MRGWLVLIMAGIFLFGFAAEQGEQREEWEDISAETEEIVSLVQAENYEEGRTLLNELADDLTGADYEAMGLDVHDMGTIIMSYERLQGALTDVSLADAERLNAAYRFHYVIDAVVHPEEPKWKETENEVKEQVQHLRTSASAGGQTFEQAWNDWKRTFETIHPAATLRMSPSEREELRSLMTFMEEHRQRLKDEEDARPFFNALEYQIDRLYNEDIEADDPSLLIVIFTVGGTIVLALSYAGWKKYRGEQRRERRRRDR</sequence>
<protein>
    <submittedName>
        <fullName evidence="2">Sporulation protein YpjB</fullName>
    </submittedName>
</protein>
<dbReference type="OrthoDB" id="2988195at2"/>
<name>A0A1G8JCM3_9BACI</name>
<keyword evidence="1" id="KW-0812">Transmembrane</keyword>
<dbReference type="AlphaFoldDB" id="A0A1G8JCM3"/>
<dbReference type="Pfam" id="PF09577">
    <property type="entry name" value="Spore_YpjB"/>
    <property type="match status" value="1"/>
</dbReference>
<feature type="transmembrane region" description="Helical" evidence="1">
    <location>
        <begin position="223"/>
        <end position="243"/>
    </location>
</feature>